<gene>
    <name evidence="1" type="ORF">JAV76_08220</name>
</gene>
<protein>
    <submittedName>
        <fullName evidence="1">Uncharacterized protein</fullName>
    </submittedName>
</protein>
<dbReference type="Proteomes" id="UP000602087">
    <property type="component" value="Unassembled WGS sequence"/>
</dbReference>
<dbReference type="EMBL" id="JAEINH010000005">
    <property type="protein sequence ID" value="MBI9114995.1"/>
    <property type="molecule type" value="Genomic_DNA"/>
</dbReference>
<evidence type="ECO:0000313" key="1">
    <source>
        <dbReference type="EMBL" id="MBI9114995.1"/>
    </source>
</evidence>
<comment type="caution">
    <text evidence="1">The sequence shown here is derived from an EMBL/GenBank/DDBJ whole genome shotgun (WGS) entry which is preliminary data.</text>
</comment>
<sequence>MSQSNQAPRPSADPGTLLPRSASLALWARATSPDAPVRPAVRAVVGDDEPHAVSGPPADALGVTDLEHLLEAWAGRVVASAALFPGPGDAMGVPAEVSADAVEAEECVLVTLRPSGGRAAAEQGDDGGADLEHWALVPDVQEFGSEWEPGHLVVWRTARVADWSYRTLGTVGSLADAERALVKGLRDATAALVSLDVPRWREDAGEAIANLRQTVDLRHLLPPGDDPRRSQVFQSAARLRAIVDLAGVDDGGAVNLWQADQRSTALREIDRVARRAMAAATVVLPGAR</sequence>
<dbReference type="RefSeq" id="WP_198733553.1">
    <property type="nucleotide sequence ID" value="NZ_JAEINH010000005.1"/>
</dbReference>
<organism evidence="1 2">
    <name type="scientific">Sanguibacter suaedae</name>
    <dbReference type="NCBI Taxonomy" id="2795737"/>
    <lineage>
        <taxon>Bacteria</taxon>
        <taxon>Bacillati</taxon>
        <taxon>Actinomycetota</taxon>
        <taxon>Actinomycetes</taxon>
        <taxon>Micrococcales</taxon>
        <taxon>Sanguibacteraceae</taxon>
        <taxon>Sanguibacter</taxon>
    </lineage>
</organism>
<dbReference type="AlphaFoldDB" id="A0A934IA55"/>
<accession>A0A934IA55</accession>
<keyword evidence="2" id="KW-1185">Reference proteome</keyword>
<reference evidence="1" key="1">
    <citation type="submission" date="2020-12" db="EMBL/GenBank/DDBJ databases">
        <title>Sanguibacter suaedae sp. nov., isolated from Suaeda aralocaspica.</title>
        <authorList>
            <person name="Ma Q."/>
        </authorList>
    </citation>
    <scope>NUCLEOTIDE SEQUENCE</scope>
    <source>
        <strain evidence="1">YZGR15</strain>
    </source>
</reference>
<proteinExistence type="predicted"/>
<evidence type="ECO:0000313" key="2">
    <source>
        <dbReference type="Proteomes" id="UP000602087"/>
    </source>
</evidence>
<name>A0A934IA55_9MICO</name>